<keyword evidence="3" id="KW-1185">Reference proteome</keyword>
<dbReference type="EMBL" id="CP029186">
    <property type="protein sequence ID" value="AWH86312.1"/>
    <property type="molecule type" value="Genomic_DNA"/>
</dbReference>
<proteinExistence type="predicted"/>
<dbReference type="RefSeq" id="WP_108779035.1">
    <property type="nucleotide sequence ID" value="NZ_CP029186.1"/>
</dbReference>
<dbReference type="AlphaFoldDB" id="A0A2S1R119"/>
<keyword evidence="1" id="KW-0812">Transmembrane</keyword>
<protein>
    <submittedName>
        <fullName evidence="2">Uncharacterized protein</fullName>
    </submittedName>
</protein>
<reference evidence="2 3" key="1">
    <citation type="submission" date="2018-04" db="EMBL/GenBank/DDBJ databases">
        <title>Genome sequencing of Flavobacterium sp. HYN0059.</title>
        <authorList>
            <person name="Yi H."/>
            <person name="Baek C."/>
        </authorList>
    </citation>
    <scope>NUCLEOTIDE SEQUENCE [LARGE SCALE GENOMIC DNA]</scope>
    <source>
        <strain evidence="2 3">HYN0059</strain>
    </source>
</reference>
<keyword evidence="1" id="KW-0472">Membrane</keyword>
<evidence type="ECO:0000313" key="3">
    <source>
        <dbReference type="Proteomes" id="UP000244929"/>
    </source>
</evidence>
<name>A0A2S1R119_9FLAO</name>
<sequence>MKRKGSSKMRTRIVASLLLLFLNALGIVLVSELLSVDEMVRYHGNGGITSSQYRIQALLLLAIAAANLAACLVAVICTYYERPNRTEGAKF</sequence>
<dbReference type="KEGG" id="falb:HYN59_14880"/>
<feature type="transmembrane region" description="Helical" evidence="1">
    <location>
        <begin position="57"/>
        <end position="80"/>
    </location>
</feature>
<gene>
    <name evidence="2" type="ORF">HYN59_14880</name>
</gene>
<dbReference type="Proteomes" id="UP000244929">
    <property type="component" value="Chromosome"/>
</dbReference>
<organism evidence="2 3">
    <name type="scientific">Flavobacterium album</name>
    <dbReference type="NCBI Taxonomy" id="2175091"/>
    <lineage>
        <taxon>Bacteria</taxon>
        <taxon>Pseudomonadati</taxon>
        <taxon>Bacteroidota</taxon>
        <taxon>Flavobacteriia</taxon>
        <taxon>Flavobacteriales</taxon>
        <taxon>Flavobacteriaceae</taxon>
        <taxon>Flavobacterium</taxon>
    </lineage>
</organism>
<evidence type="ECO:0000313" key="2">
    <source>
        <dbReference type="EMBL" id="AWH86312.1"/>
    </source>
</evidence>
<accession>A0A2S1R119</accession>
<evidence type="ECO:0000256" key="1">
    <source>
        <dbReference type="SAM" id="Phobius"/>
    </source>
</evidence>
<keyword evidence="1" id="KW-1133">Transmembrane helix</keyword>